<reference evidence="1" key="1">
    <citation type="submission" date="2022-10" db="EMBL/GenBank/DDBJ databases">
        <title>Culturing micro-colonial fungi from biological soil crusts in the Mojave desert and describing Neophaeococcomyces mojavensis, and introducing the new genera and species Taxawa tesnikishii.</title>
        <authorList>
            <person name="Kurbessoian T."/>
            <person name="Stajich J.E."/>
        </authorList>
    </citation>
    <scope>NUCLEOTIDE SEQUENCE</scope>
    <source>
        <strain evidence="1">JES_112</strain>
    </source>
</reference>
<keyword evidence="2" id="KW-1185">Reference proteome</keyword>
<protein>
    <submittedName>
        <fullName evidence="1">Uncharacterized protein</fullName>
    </submittedName>
</protein>
<gene>
    <name evidence="1" type="ORF">H2198_000832</name>
</gene>
<organism evidence="1 2">
    <name type="scientific">Neophaeococcomyces mojaviensis</name>
    <dbReference type="NCBI Taxonomy" id="3383035"/>
    <lineage>
        <taxon>Eukaryota</taxon>
        <taxon>Fungi</taxon>
        <taxon>Dikarya</taxon>
        <taxon>Ascomycota</taxon>
        <taxon>Pezizomycotina</taxon>
        <taxon>Eurotiomycetes</taxon>
        <taxon>Chaetothyriomycetidae</taxon>
        <taxon>Chaetothyriales</taxon>
        <taxon>Chaetothyriales incertae sedis</taxon>
        <taxon>Neophaeococcomyces</taxon>
    </lineage>
</organism>
<dbReference type="EMBL" id="JAPDRQ010000009">
    <property type="protein sequence ID" value="KAJ9663315.1"/>
    <property type="molecule type" value="Genomic_DNA"/>
</dbReference>
<evidence type="ECO:0000313" key="2">
    <source>
        <dbReference type="Proteomes" id="UP001172386"/>
    </source>
</evidence>
<accession>A0ACC3AIJ9</accession>
<sequence>MLDYTYAFTSKMLTEVTKNVLATSITGSSVDLEQMDDVTIRDTVSFCYGGAPHDVQKNIMAKLSDSRDKYIKNKNHPEEYSRARWKTASDRLSMKFVSGEFENFLIDGAS</sequence>
<proteinExistence type="predicted"/>
<name>A0ACC3AIJ9_9EURO</name>
<comment type="caution">
    <text evidence="1">The sequence shown here is derived from an EMBL/GenBank/DDBJ whole genome shotgun (WGS) entry which is preliminary data.</text>
</comment>
<evidence type="ECO:0000313" key="1">
    <source>
        <dbReference type="EMBL" id="KAJ9663315.1"/>
    </source>
</evidence>
<dbReference type="Proteomes" id="UP001172386">
    <property type="component" value="Unassembled WGS sequence"/>
</dbReference>